<protein>
    <submittedName>
        <fullName evidence="9">RND family efflux transporter MFP subunit</fullName>
    </submittedName>
</protein>
<feature type="domain" description="Multidrug resistance protein MdtA-like barrel-sandwich hybrid" evidence="6">
    <location>
        <begin position="93"/>
        <end position="230"/>
    </location>
</feature>
<dbReference type="Pfam" id="PF25876">
    <property type="entry name" value="HH_MFP_RND"/>
    <property type="match status" value="1"/>
</dbReference>
<evidence type="ECO:0000259" key="8">
    <source>
        <dbReference type="Pfam" id="PF25967"/>
    </source>
</evidence>
<dbReference type="Proteomes" id="UP000240010">
    <property type="component" value="Unassembled WGS sequence"/>
</dbReference>
<evidence type="ECO:0000259" key="7">
    <source>
        <dbReference type="Pfam" id="PF25954"/>
    </source>
</evidence>
<dbReference type="Gene3D" id="2.40.30.170">
    <property type="match status" value="1"/>
</dbReference>
<evidence type="ECO:0000256" key="3">
    <source>
        <dbReference type="ARBA" id="ARBA00022448"/>
    </source>
</evidence>
<dbReference type="PANTHER" id="PTHR30469:SF37">
    <property type="entry name" value="RAGD PROTEIN"/>
    <property type="match status" value="1"/>
</dbReference>
<organism evidence="9 10">
    <name type="scientific">Methylobacter tundripaludum</name>
    <dbReference type="NCBI Taxonomy" id="173365"/>
    <lineage>
        <taxon>Bacteria</taxon>
        <taxon>Pseudomonadati</taxon>
        <taxon>Pseudomonadota</taxon>
        <taxon>Gammaproteobacteria</taxon>
        <taxon>Methylococcales</taxon>
        <taxon>Methylococcaceae</taxon>
        <taxon>Methylobacter</taxon>
    </lineage>
</organism>
<dbReference type="NCBIfam" id="TIGR01730">
    <property type="entry name" value="RND_mfp"/>
    <property type="match status" value="1"/>
</dbReference>
<reference evidence="9 10" key="1">
    <citation type="submission" date="2018-02" db="EMBL/GenBank/DDBJ databases">
        <title>Subsurface microbial communities from deep shales in Ohio and West Virginia, USA.</title>
        <authorList>
            <person name="Wrighton K."/>
        </authorList>
    </citation>
    <scope>NUCLEOTIDE SEQUENCE [LARGE SCALE GENOMIC DNA]</scope>
    <source>
        <strain evidence="9 10">OWC-DMM</strain>
    </source>
</reference>
<dbReference type="Gene3D" id="2.40.50.100">
    <property type="match status" value="1"/>
</dbReference>
<proteinExistence type="inferred from homology"/>
<dbReference type="SUPFAM" id="SSF111369">
    <property type="entry name" value="HlyD-like secretion proteins"/>
    <property type="match status" value="1"/>
</dbReference>
<evidence type="ECO:0000256" key="4">
    <source>
        <dbReference type="SAM" id="Phobius"/>
    </source>
</evidence>
<accession>A0A2S6HKV7</accession>
<evidence type="ECO:0000313" key="10">
    <source>
        <dbReference type="Proteomes" id="UP000240010"/>
    </source>
</evidence>
<feature type="domain" description="CusB-like beta-barrel" evidence="7">
    <location>
        <begin position="238"/>
        <end position="309"/>
    </location>
</feature>
<evidence type="ECO:0000256" key="1">
    <source>
        <dbReference type="ARBA" id="ARBA00004196"/>
    </source>
</evidence>
<dbReference type="GO" id="GO:1990281">
    <property type="term" value="C:efflux pump complex"/>
    <property type="evidence" value="ECO:0007669"/>
    <property type="project" value="TreeGrafter"/>
</dbReference>
<evidence type="ECO:0000313" key="9">
    <source>
        <dbReference type="EMBL" id="PPK78067.1"/>
    </source>
</evidence>
<keyword evidence="4" id="KW-1133">Transmembrane helix</keyword>
<keyword evidence="4" id="KW-0812">Transmembrane</keyword>
<dbReference type="InterPro" id="IPR058624">
    <property type="entry name" value="MdtA-like_HH"/>
</dbReference>
<sequence length="405" mass="44012">MSSSHQTPVFALPSHPQRTLIIVRRFGFGLLLFLLLAGGLRLAINRSEAESLRQRTEAGLSRSVIAVRSKPGEVSRKIVLPASLRGNTETQLYARSNGYLSAWHKTIGDQVKKGELLAVIDVPELEQELAQAHAAAAQIKVRLELARSTLKRWTLLKDTDSVIQQEFDEKRSAVLQAEADLAAAQVNVKRLEKVEDYRRIVAPFAGVITRRSVDVGSLINAGSQELFALTQIDPLRLTVWVPQAYADDVKVGQDVAVRSTDVQGKPVSARVEHVAGALDPVNRSRQVDIALPNKEGKLLPGSYVEISINVVGSKASPLVVPANVLVIDQAGTHVVIVDAEKRIAFRPVKLGRDFGREVEVLEGMGPGDVLVASPSDLLVEGETVSVVEVQKKPDDKAKEKSVAKL</sequence>
<feature type="transmembrane region" description="Helical" evidence="4">
    <location>
        <begin position="20"/>
        <end position="44"/>
    </location>
</feature>
<dbReference type="EMBL" id="PTIZ01000001">
    <property type="protein sequence ID" value="PPK78067.1"/>
    <property type="molecule type" value="Genomic_DNA"/>
</dbReference>
<evidence type="ECO:0000256" key="2">
    <source>
        <dbReference type="ARBA" id="ARBA00009477"/>
    </source>
</evidence>
<dbReference type="AlphaFoldDB" id="A0A2S6HKV7"/>
<dbReference type="Gene3D" id="2.40.420.20">
    <property type="match status" value="1"/>
</dbReference>
<dbReference type="Gene3D" id="1.10.287.470">
    <property type="entry name" value="Helix hairpin bin"/>
    <property type="match status" value="1"/>
</dbReference>
<dbReference type="Pfam" id="PF25917">
    <property type="entry name" value="BSH_RND"/>
    <property type="match status" value="1"/>
</dbReference>
<evidence type="ECO:0000259" key="6">
    <source>
        <dbReference type="Pfam" id="PF25917"/>
    </source>
</evidence>
<comment type="similarity">
    <text evidence="2">Belongs to the membrane fusion protein (MFP) (TC 8.A.1) family.</text>
</comment>
<dbReference type="Pfam" id="PF25954">
    <property type="entry name" value="Beta-barrel_RND_2"/>
    <property type="match status" value="1"/>
</dbReference>
<dbReference type="InterPro" id="IPR006143">
    <property type="entry name" value="RND_pump_MFP"/>
</dbReference>
<dbReference type="RefSeq" id="WP_104427445.1">
    <property type="nucleotide sequence ID" value="NZ_PTIZ01000001.1"/>
</dbReference>
<dbReference type="Pfam" id="PF25967">
    <property type="entry name" value="RND-MFP_C"/>
    <property type="match status" value="1"/>
</dbReference>
<keyword evidence="4" id="KW-0472">Membrane</keyword>
<comment type="caution">
    <text evidence="9">The sequence shown here is derived from an EMBL/GenBank/DDBJ whole genome shotgun (WGS) entry which is preliminary data.</text>
</comment>
<comment type="subcellular location">
    <subcellularLocation>
        <location evidence="1">Cell envelope</location>
    </subcellularLocation>
</comment>
<name>A0A2S6HKV7_9GAMM</name>
<feature type="domain" description="Multidrug resistance protein MdtA-like C-terminal permuted SH3" evidence="8">
    <location>
        <begin position="318"/>
        <end position="373"/>
    </location>
</feature>
<evidence type="ECO:0000259" key="5">
    <source>
        <dbReference type="Pfam" id="PF25876"/>
    </source>
</evidence>
<dbReference type="InterPro" id="IPR058792">
    <property type="entry name" value="Beta-barrel_RND_2"/>
</dbReference>
<dbReference type="InterPro" id="IPR058625">
    <property type="entry name" value="MdtA-like_BSH"/>
</dbReference>
<dbReference type="PANTHER" id="PTHR30469">
    <property type="entry name" value="MULTIDRUG RESISTANCE PROTEIN MDTA"/>
    <property type="match status" value="1"/>
</dbReference>
<feature type="domain" description="Multidrug resistance protein MdtA-like alpha-helical hairpin" evidence="5">
    <location>
        <begin position="128"/>
        <end position="189"/>
    </location>
</feature>
<dbReference type="InterPro" id="IPR058627">
    <property type="entry name" value="MdtA-like_C"/>
</dbReference>
<keyword evidence="3" id="KW-0813">Transport</keyword>
<dbReference type="GO" id="GO:0015562">
    <property type="term" value="F:efflux transmembrane transporter activity"/>
    <property type="evidence" value="ECO:0007669"/>
    <property type="project" value="TreeGrafter"/>
</dbReference>
<gene>
    <name evidence="9" type="ORF">B0F87_101449</name>
</gene>